<reference evidence="2 3" key="1">
    <citation type="submission" date="2014-04" db="EMBL/GenBank/DDBJ databases">
        <authorList>
            <consortium name="DOE Joint Genome Institute"/>
            <person name="Kuo A."/>
            <person name="Kohler A."/>
            <person name="Nagy L.G."/>
            <person name="Floudas D."/>
            <person name="Copeland A."/>
            <person name="Barry K.W."/>
            <person name="Cichocki N."/>
            <person name="Veneault-Fourrey C."/>
            <person name="LaButti K."/>
            <person name="Lindquist E.A."/>
            <person name="Lipzen A."/>
            <person name="Lundell T."/>
            <person name="Morin E."/>
            <person name="Murat C."/>
            <person name="Sun H."/>
            <person name="Tunlid A."/>
            <person name="Henrissat B."/>
            <person name="Grigoriev I.V."/>
            <person name="Hibbett D.S."/>
            <person name="Martin F."/>
            <person name="Nordberg H.P."/>
            <person name="Cantor M.N."/>
            <person name="Hua S.X."/>
        </authorList>
    </citation>
    <scope>NUCLEOTIDE SEQUENCE [LARGE SCALE GENOMIC DNA]</scope>
    <source>
        <strain evidence="2 3">LaAM-08-1</strain>
    </source>
</reference>
<feature type="region of interest" description="Disordered" evidence="1">
    <location>
        <begin position="25"/>
        <end position="57"/>
    </location>
</feature>
<gene>
    <name evidence="2" type="ORF">K443DRAFT_4857</name>
</gene>
<evidence type="ECO:0000313" key="3">
    <source>
        <dbReference type="Proteomes" id="UP000054477"/>
    </source>
</evidence>
<evidence type="ECO:0000313" key="2">
    <source>
        <dbReference type="EMBL" id="KIK04210.1"/>
    </source>
</evidence>
<keyword evidence="3" id="KW-1185">Reference proteome</keyword>
<dbReference type="HOGENOM" id="CLU_2996832_0_0_1"/>
<dbReference type="AlphaFoldDB" id="A0A0C9WWX3"/>
<feature type="compositionally biased region" description="Basic and acidic residues" evidence="1">
    <location>
        <begin position="47"/>
        <end position="57"/>
    </location>
</feature>
<feature type="compositionally biased region" description="Polar residues" evidence="1">
    <location>
        <begin position="27"/>
        <end position="40"/>
    </location>
</feature>
<evidence type="ECO:0000256" key="1">
    <source>
        <dbReference type="SAM" id="MobiDB-lite"/>
    </source>
</evidence>
<protein>
    <submittedName>
        <fullName evidence="2">Uncharacterized protein</fullName>
    </submittedName>
</protein>
<name>A0A0C9WWX3_9AGAR</name>
<organism evidence="2 3">
    <name type="scientific">Laccaria amethystina LaAM-08-1</name>
    <dbReference type="NCBI Taxonomy" id="1095629"/>
    <lineage>
        <taxon>Eukaryota</taxon>
        <taxon>Fungi</taxon>
        <taxon>Dikarya</taxon>
        <taxon>Basidiomycota</taxon>
        <taxon>Agaricomycotina</taxon>
        <taxon>Agaricomycetes</taxon>
        <taxon>Agaricomycetidae</taxon>
        <taxon>Agaricales</taxon>
        <taxon>Agaricineae</taxon>
        <taxon>Hydnangiaceae</taxon>
        <taxon>Laccaria</taxon>
    </lineage>
</organism>
<dbReference type="EMBL" id="KN838572">
    <property type="protein sequence ID" value="KIK04210.1"/>
    <property type="molecule type" value="Genomic_DNA"/>
</dbReference>
<proteinExistence type="predicted"/>
<sequence>MSSLNGSRHGRISLGSLLLGLRTYSSPSETNHASSLTTMPTLAAHGEGARSLREAPW</sequence>
<accession>A0A0C9WWX3</accession>
<reference evidence="3" key="2">
    <citation type="submission" date="2015-01" db="EMBL/GenBank/DDBJ databases">
        <title>Evolutionary Origins and Diversification of the Mycorrhizal Mutualists.</title>
        <authorList>
            <consortium name="DOE Joint Genome Institute"/>
            <consortium name="Mycorrhizal Genomics Consortium"/>
            <person name="Kohler A."/>
            <person name="Kuo A."/>
            <person name="Nagy L.G."/>
            <person name="Floudas D."/>
            <person name="Copeland A."/>
            <person name="Barry K.W."/>
            <person name="Cichocki N."/>
            <person name="Veneault-Fourrey C."/>
            <person name="LaButti K."/>
            <person name="Lindquist E.A."/>
            <person name="Lipzen A."/>
            <person name="Lundell T."/>
            <person name="Morin E."/>
            <person name="Murat C."/>
            <person name="Riley R."/>
            <person name="Ohm R."/>
            <person name="Sun H."/>
            <person name="Tunlid A."/>
            <person name="Henrissat B."/>
            <person name="Grigoriev I.V."/>
            <person name="Hibbett D.S."/>
            <person name="Martin F."/>
        </authorList>
    </citation>
    <scope>NUCLEOTIDE SEQUENCE [LARGE SCALE GENOMIC DNA]</scope>
    <source>
        <strain evidence="3">LaAM-08-1</strain>
    </source>
</reference>
<dbReference type="Proteomes" id="UP000054477">
    <property type="component" value="Unassembled WGS sequence"/>
</dbReference>